<dbReference type="InterPro" id="IPR053157">
    <property type="entry name" value="Sterol_Uptake_Regulator"/>
</dbReference>
<feature type="chain" id="PRO_5045907916" evidence="1">
    <location>
        <begin position="21"/>
        <end position="279"/>
    </location>
</feature>
<reference evidence="2 3" key="1">
    <citation type="journal article" date="2023" name="G3 (Bethesda)">
        <title>A chromosome-level genome assembly of Zasmidium syzygii isolated from banana leaves.</title>
        <authorList>
            <person name="van Westerhoven A.C."/>
            <person name="Mehrabi R."/>
            <person name="Talebi R."/>
            <person name="Steentjes M.B.F."/>
            <person name="Corcolon B."/>
            <person name="Chong P.A."/>
            <person name="Kema G.H.J."/>
            <person name="Seidl M.F."/>
        </authorList>
    </citation>
    <scope>NUCLEOTIDE SEQUENCE [LARGE SCALE GENOMIC DNA]</scope>
    <source>
        <strain evidence="2 3">P124</strain>
    </source>
</reference>
<keyword evidence="3" id="KW-1185">Reference proteome</keyword>
<accession>A0ABR0E1Y6</accession>
<protein>
    <submittedName>
        <fullName evidence="2">Uncharacterized protein</fullName>
    </submittedName>
</protein>
<evidence type="ECO:0000256" key="1">
    <source>
        <dbReference type="SAM" id="SignalP"/>
    </source>
</evidence>
<dbReference type="PANTHER" id="PTHR47784">
    <property type="entry name" value="STEROL UPTAKE CONTROL PROTEIN 2"/>
    <property type="match status" value="1"/>
</dbReference>
<organism evidence="2 3">
    <name type="scientific">Zasmidium cellare</name>
    <name type="common">Wine cellar mold</name>
    <name type="synonym">Racodium cellare</name>
    <dbReference type="NCBI Taxonomy" id="395010"/>
    <lineage>
        <taxon>Eukaryota</taxon>
        <taxon>Fungi</taxon>
        <taxon>Dikarya</taxon>
        <taxon>Ascomycota</taxon>
        <taxon>Pezizomycotina</taxon>
        <taxon>Dothideomycetes</taxon>
        <taxon>Dothideomycetidae</taxon>
        <taxon>Mycosphaerellales</taxon>
        <taxon>Mycosphaerellaceae</taxon>
        <taxon>Zasmidium</taxon>
    </lineage>
</organism>
<proteinExistence type="predicted"/>
<dbReference type="EMBL" id="JAXOVC010000012">
    <property type="protein sequence ID" value="KAK4495248.1"/>
    <property type="molecule type" value="Genomic_DNA"/>
</dbReference>
<sequence>MDLLLGLAAAHLAVLTPAESQRYGLRAVDYQNRALSGFNLVLQNPHPDDESLLAMFVFSAYLGILEVAISRTAGASQKHSFVETMCALTRLFRGSQFVMKKAKEVMSDETWKSIFRDDDSKLRLRHQTIDHDDFPMPDGESLDDMLAEIDSFLPMQVDSHHSSSPRDGSADGREQAVKYLRRLTAIQVPDGRAAQLLSWPAMWTDDFMRDVQEGEPRCEAILACYGLTLRYLNDRWWAKDFGRDLVLEVASGSSSLVLGPFYTQLLGMMESSSDRSATI</sequence>
<name>A0ABR0E1Y6_ZASCE</name>
<feature type="signal peptide" evidence="1">
    <location>
        <begin position="1"/>
        <end position="20"/>
    </location>
</feature>
<keyword evidence="1" id="KW-0732">Signal</keyword>
<evidence type="ECO:0000313" key="2">
    <source>
        <dbReference type="EMBL" id="KAK4495248.1"/>
    </source>
</evidence>
<comment type="caution">
    <text evidence="2">The sequence shown here is derived from an EMBL/GenBank/DDBJ whole genome shotgun (WGS) entry which is preliminary data.</text>
</comment>
<dbReference type="Proteomes" id="UP001305779">
    <property type="component" value="Unassembled WGS sequence"/>
</dbReference>
<dbReference type="PANTHER" id="PTHR47784:SF5">
    <property type="entry name" value="STEROL UPTAKE CONTROL PROTEIN 2"/>
    <property type="match status" value="1"/>
</dbReference>
<gene>
    <name evidence="2" type="ORF">PRZ48_013577</name>
</gene>
<evidence type="ECO:0000313" key="3">
    <source>
        <dbReference type="Proteomes" id="UP001305779"/>
    </source>
</evidence>